<sequence>MSENDTIRAWFHDASDGFVATVAEVDPREWERESLGVWTLRSLVGHTSRALSTVERAIDGAAPDAAVELESPAAYLRATESADDDEIAERGRRSGDELGDDPAAAVRVLATRVGTLVDHTADDLTVPIPFGTIRLVDYLATRAFELTVHGLDVATAGGVRVPDPTTASIRHALRLAIDRAAEREEDALLLRALTGRAPLPPGFSVL</sequence>
<name>A0A7J5BUF8_9MICO</name>
<proteinExistence type="predicted"/>
<dbReference type="InterPro" id="IPR024344">
    <property type="entry name" value="MDMPI_metal-binding"/>
</dbReference>
<dbReference type="GO" id="GO:0046872">
    <property type="term" value="F:metal ion binding"/>
    <property type="evidence" value="ECO:0007669"/>
    <property type="project" value="InterPro"/>
</dbReference>
<evidence type="ECO:0000313" key="3">
    <source>
        <dbReference type="EMBL" id="KAB1657979.1"/>
    </source>
</evidence>
<gene>
    <name evidence="3" type="ORF">F8O01_06830</name>
</gene>
<reference evidence="3 4" key="1">
    <citation type="submission" date="2019-09" db="EMBL/GenBank/DDBJ databases">
        <title>Phylogeny of genus Pseudoclavibacter and closely related genus.</title>
        <authorList>
            <person name="Li Y."/>
        </authorList>
    </citation>
    <scope>NUCLEOTIDE SEQUENCE [LARGE SCALE GENOMIC DNA]</scope>
    <source>
        <strain evidence="3 4">DSM 23821</strain>
    </source>
</reference>
<dbReference type="Proteomes" id="UP000467240">
    <property type="component" value="Unassembled WGS sequence"/>
</dbReference>
<accession>A0A7J5BUF8</accession>
<feature type="region of interest" description="Disordered" evidence="1">
    <location>
        <begin position="80"/>
        <end position="99"/>
    </location>
</feature>
<keyword evidence="3" id="KW-0413">Isomerase</keyword>
<organism evidence="3 4">
    <name type="scientific">Pseudoclavibacter chungangensis</name>
    <dbReference type="NCBI Taxonomy" id="587635"/>
    <lineage>
        <taxon>Bacteria</taxon>
        <taxon>Bacillati</taxon>
        <taxon>Actinomycetota</taxon>
        <taxon>Actinomycetes</taxon>
        <taxon>Micrococcales</taxon>
        <taxon>Microbacteriaceae</taxon>
        <taxon>Pseudoclavibacter</taxon>
    </lineage>
</organism>
<evidence type="ECO:0000313" key="4">
    <source>
        <dbReference type="Proteomes" id="UP000467240"/>
    </source>
</evidence>
<dbReference type="InterPro" id="IPR034660">
    <property type="entry name" value="DinB/YfiT-like"/>
</dbReference>
<keyword evidence="3" id="KW-0670">Pyruvate</keyword>
<dbReference type="OrthoDB" id="3292744at2"/>
<feature type="domain" description="Mycothiol-dependent maleylpyruvate isomerase metal-binding" evidence="2">
    <location>
        <begin position="12"/>
        <end position="154"/>
    </location>
</feature>
<evidence type="ECO:0000256" key="1">
    <source>
        <dbReference type="SAM" id="MobiDB-lite"/>
    </source>
</evidence>
<dbReference type="Gene3D" id="1.20.120.450">
    <property type="entry name" value="dinb family like domain"/>
    <property type="match status" value="1"/>
</dbReference>
<comment type="caution">
    <text evidence="3">The sequence shown here is derived from an EMBL/GenBank/DDBJ whole genome shotgun (WGS) entry which is preliminary data.</text>
</comment>
<protein>
    <submittedName>
        <fullName evidence="3">Maleylpyruvate isomerase family protein</fullName>
    </submittedName>
</protein>
<dbReference type="EMBL" id="WBJZ01000007">
    <property type="protein sequence ID" value="KAB1657979.1"/>
    <property type="molecule type" value="Genomic_DNA"/>
</dbReference>
<dbReference type="RefSeq" id="WP_158040136.1">
    <property type="nucleotide sequence ID" value="NZ_JACCFV010000001.1"/>
</dbReference>
<dbReference type="SUPFAM" id="SSF109854">
    <property type="entry name" value="DinB/YfiT-like putative metalloenzymes"/>
    <property type="match status" value="1"/>
</dbReference>
<keyword evidence="4" id="KW-1185">Reference proteome</keyword>
<evidence type="ECO:0000259" key="2">
    <source>
        <dbReference type="Pfam" id="PF11716"/>
    </source>
</evidence>
<dbReference type="AlphaFoldDB" id="A0A7J5BUF8"/>
<dbReference type="Pfam" id="PF11716">
    <property type="entry name" value="MDMPI_N"/>
    <property type="match status" value="1"/>
</dbReference>
<dbReference type="GO" id="GO:0016853">
    <property type="term" value="F:isomerase activity"/>
    <property type="evidence" value="ECO:0007669"/>
    <property type="project" value="UniProtKB-KW"/>
</dbReference>